<feature type="domain" description="YvlB/LiaX N-terminal" evidence="1">
    <location>
        <begin position="3"/>
        <end position="33"/>
    </location>
</feature>
<gene>
    <name evidence="2" type="ORF">SM124_14575</name>
</gene>
<dbReference type="EMBL" id="JAXOFX010000009">
    <property type="protein sequence ID" value="MDZ5472940.1"/>
    <property type="molecule type" value="Genomic_DNA"/>
</dbReference>
<proteinExistence type="predicted"/>
<dbReference type="RefSeq" id="WP_322447238.1">
    <property type="nucleotide sequence ID" value="NZ_JAXOFX010000009.1"/>
</dbReference>
<reference evidence="2 3" key="1">
    <citation type="submission" date="2023-11" db="EMBL/GenBank/DDBJ databases">
        <title>Bacillus jintuensis, isolated from a mudflat on the Beibu Gulf coast.</title>
        <authorList>
            <person name="Li M."/>
        </authorList>
    </citation>
    <scope>NUCLEOTIDE SEQUENCE [LARGE SCALE GENOMIC DNA]</scope>
    <source>
        <strain evidence="2 3">31A1R</strain>
    </source>
</reference>
<evidence type="ECO:0000259" key="1">
    <source>
        <dbReference type="Pfam" id="PF22746"/>
    </source>
</evidence>
<dbReference type="Proteomes" id="UP001290455">
    <property type="component" value="Unassembled WGS sequence"/>
</dbReference>
<keyword evidence="3" id="KW-1185">Reference proteome</keyword>
<evidence type="ECO:0000313" key="3">
    <source>
        <dbReference type="Proteomes" id="UP001290455"/>
    </source>
</evidence>
<sequence>MMDEISRVLTLVEEGKIDKEKASELITILQGKDQKELVTIKERVPYGNKMLKIRVTSKEGDNVNVNLPINLVKAVLKVGTNIAERIPEAAKYVKDINVDLLIEAIENELDGQIVDITSANGDKVFVVIE</sequence>
<protein>
    <recommendedName>
        <fullName evidence="1">YvlB/LiaX N-terminal domain-containing protein</fullName>
    </recommendedName>
</protein>
<dbReference type="InterPro" id="IPR053959">
    <property type="entry name" value="YvlB/LiaX_N"/>
</dbReference>
<accession>A0ABU5J0J8</accession>
<organism evidence="2 3">
    <name type="scientific">Robertmurraya mangrovi</name>
    <dbReference type="NCBI Taxonomy" id="3098077"/>
    <lineage>
        <taxon>Bacteria</taxon>
        <taxon>Bacillati</taxon>
        <taxon>Bacillota</taxon>
        <taxon>Bacilli</taxon>
        <taxon>Bacillales</taxon>
        <taxon>Bacillaceae</taxon>
        <taxon>Robertmurraya</taxon>
    </lineage>
</organism>
<evidence type="ECO:0000313" key="2">
    <source>
        <dbReference type="EMBL" id="MDZ5472940.1"/>
    </source>
</evidence>
<comment type="caution">
    <text evidence="2">The sequence shown here is derived from an EMBL/GenBank/DDBJ whole genome shotgun (WGS) entry which is preliminary data.</text>
</comment>
<name>A0ABU5J0J8_9BACI</name>
<dbReference type="Pfam" id="PF22746">
    <property type="entry name" value="SHOCT-like_DUF2089-C"/>
    <property type="match status" value="1"/>
</dbReference>